<proteinExistence type="predicted"/>
<dbReference type="Proteomes" id="UP000249482">
    <property type="component" value="Unassembled WGS sequence"/>
</dbReference>
<dbReference type="InterPro" id="IPR027417">
    <property type="entry name" value="P-loop_NTPase"/>
</dbReference>
<accession>A0A2W6PFQ3</accession>
<reference evidence="2 3" key="1">
    <citation type="submission" date="2018-06" db="EMBL/GenBank/DDBJ databases">
        <title>Draft genome sequence of mcr-1-harboring Escherichia coli isolated from wound infection of a hospitalized patient, in Bolivia.</title>
        <authorList>
            <person name="Munoz M.E."/>
            <person name="Moura Q."/>
            <person name="Ventura P.R.M."/>
            <person name="Bustos L.R."/>
            <person name="Ovando B.G."/>
            <person name="Terrazas D.I.V."/>
            <person name="Yarhui N.B."/>
            <person name="Cerdeira L."/>
            <person name="Lincopan N."/>
        </authorList>
    </citation>
    <scope>NUCLEOTIDE SEQUENCE [LARGE SCALE GENOMIC DNA]</scope>
    <source>
        <strain evidence="2 3">EcMLT</strain>
    </source>
</reference>
<feature type="domain" description="NACHT-associated inactive Restriction Endonuclease 2" evidence="1">
    <location>
        <begin position="6"/>
        <end position="123"/>
    </location>
</feature>
<dbReference type="Pfam" id="PF22723">
    <property type="entry name" value="NA-iREase2"/>
    <property type="match status" value="1"/>
</dbReference>
<evidence type="ECO:0000259" key="1">
    <source>
        <dbReference type="Pfam" id="PF22723"/>
    </source>
</evidence>
<sequence length="701" mass="80747">MLRKSKLTEIYKRFGFTEENTGNESIAVYSIKTGHYHNADILPLNNEVNVNQTFEEYRQLGYACQIKKYQSYEEAHKELFNGFFSVDSTKERLIKDYNTFTDSIVKIHSPTATYSYINSKYYLNGVIGEANVVTEILERIQHRRPILFLIEAAAGFGKTCTAYELLREIIVNNIGKIPLFSELSRNRQAKIFRYVLLDEIDRSFPLLSSALVRNEIRAGNVPVILDGFDELLHESTNGIENNYEKTEPMLETISELLTDSAKVVLTTRRTAIFDGDEFHQWIASHQEDFDVIRIRIHEPQIEDWLPGQRLDEISSTGFPLNKLSNPVLLSFLRCIDDTDFNKVISDPTTIVRKYFDSMLERERKRQDLLMSIEDQYTILKIIADDMVEGNYTSESREYISLVITEKNQQLLEATRKLYTVDERPTTDELVNKLASHALLDRSGSENQGIGFVNEFVLGNFVSENIINDKSNEWIGDKRFIEPAVQSYMPRIDDEKELLWHSLEFALYFMSGNDKILYSHLLIGKVPLDLKNDSVEQLSISKLSLGDINIIHDTIFVDCSFFSSIFTCGNYKNVTFVNCSFIDCSFNELSGREDIYFLGCECDNDAINKKSVEINSENDHDITDCDIYILEKFCPRGSVSYHKHRPIKGLCSNNNQFQLSEILHSLDKLRKDGLLLTPDKRSFLELNMARISEIKAILGRNF</sequence>
<comment type="caution">
    <text evidence="2">The sequence shown here is derived from an EMBL/GenBank/DDBJ whole genome shotgun (WGS) entry which is preliminary data.</text>
</comment>
<dbReference type="Gene3D" id="3.40.50.300">
    <property type="entry name" value="P-loop containing nucleotide triphosphate hydrolases"/>
    <property type="match status" value="1"/>
</dbReference>
<name>A0A2W6PFQ3_ECOLX</name>
<evidence type="ECO:0000313" key="3">
    <source>
        <dbReference type="Proteomes" id="UP000249482"/>
    </source>
</evidence>
<dbReference type="EMBL" id="QKWZ01000186">
    <property type="protein sequence ID" value="PZT66835.1"/>
    <property type="molecule type" value="Genomic_DNA"/>
</dbReference>
<dbReference type="SUPFAM" id="SSF52540">
    <property type="entry name" value="P-loop containing nucleoside triphosphate hydrolases"/>
    <property type="match status" value="1"/>
</dbReference>
<dbReference type="AlphaFoldDB" id="A0A2W6PFQ3"/>
<dbReference type="RefSeq" id="WP_000944877.1">
    <property type="nucleotide sequence ID" value="NZ_BDRC01000016.1"/>
</dbReference>
<gene>
    <name evidence="2" type="ORF">DNQ45_08260</name>
</gene>
<organism evidence="2 3">
    <name type="scientific">Escherichia coli</name>
    <dbReference type="NCBI Taxonomy" id="562"/>
    <lineage>
        <taxon>Bacteria</taxon>
        <taxon>Pseudomonadati</taxon>
        <taxon>Pseudomonadota</taxon>
        <taxon>Gammaproteobacteria</taxon>
        <taxon>Enterobacterales</taxon>
        <taxon>Enterobacteriaceae</taxon>
        <taxon>Escherichia</taxon>
    </lineage>
</organism>
<evidence type="ECO:0000313" key="2">
    <source>
        <dbReference type="EMBL" id="PZT66835.1"/>
    </source>
</evidence>
<dbReference type="InterPro" id="IPR055007">
    <property type="entry name" value="NA-iREase2_dom"/>
</dbReference>
<protein>
    <recommendedName>
        <fullName evidence="1">NACHT-associated inactive Restriction Endonuclease 2 domain-containing protein</fullName>
    </recommendedName>
</protein>